<gene>
    <name evidence="2" type="ordered locus">Mycch_2662</name>
</gene>
<dbReference type="HOGENOM" id="CLU_2538913_0_0_11"/>
<proteinExistence type="predicted"/>
<evidence type="ECO:0000313" key="3">
    <source>
        <dbReference type="Proteomes" id="UP000006057"/>
    </source>
</evidence>
<evidence type="ECO:0000256" key="1">
    <source>
        <dbReference type="SAM" id="MobiDB-lite"/>
    </source>
</evidence>
<dbReference type="KEGG" id="mcb:Mycch_2662"/>
<protein>
    <submittedName>
        <fullName evidence="2">Uncharacterized protein</fullName>
    </submittedName>
</protein>
<keyword evidence="3" id="KW-1185">Reference proteome</keyword>
<dbReference type="STRING" id="710421.Mycch_2662"/>
<sequence>MGRMEAAVFTEYGHLQESNLLTFERMRRLASVMDCDTYRSDLSKNDARMESLCEKLRGPKKKTGGRGNRLMDVSTMARKRRQA</sequence>
<name>I4BJH2_MYCCN</name>
<evidence type="ECO:0000313" key="2">
    <source>
        <dbReference type="EMBL" id="AFM17429.1"/>
    </source>
</evidence>
<accession>I4BJH2</accession>
<dbReference type="EMBL" id="CP003053">
    <property type="protein sequence ID" value="AFM17429.1"/>
    <property type="molecule type" value="Genomic_DNA"/>
</dbReference>
<reference evidence="2 3" key="1">
    <citation type="submission" date="2012-06" db="EMBL/GenBank/DDBJ databases">
        <title>Complete sequence of chromosome of Mycobacterium chubuense NBB4.</title>
        <authorList>
            <consortium name="US DOE Joint Genome Institute"/>
            <person name="Lucas S."/>
            <person name="Han J."/>
            <person name="Lapidus A."/>
            <person name="Cheng J.-F."/>
            <person name="Goodwin L."/>
            <person name="Pitluck S."/>
            <person name="Peters L."/>
            <person name="Mikhailova N."/>
            <person name="Teshima H."/>
            <person name="Detter J.C."/>
            <person name="Han C."/>
            <person name="Tapia R."/>
            <person name="Land M."/>
            <person name="Hauser L."/>
            <person name="Kyrpides N."/>
            <person name="Ivanova N."/>
            <person name="Pagani I."/>
            <person name="Mattes T."/>
            <person name="Holmes A."/>
            <person name="Rutledge P."/>
            <person name="Paulsen I."/>
            <person name="Coleman N."/>
            <person name="Woyke T."/>
        </authorList>
    </citation>
    <scope>NUCLEOTIDE SEQUENCE [LARGE SCALE GENOMIC DNA]</scope>
    <source>
        <strain evidence="2 3">NBB4</strain>
    </source>
</reference>
<organism evidence="2 3">
    <name type="scientific">Mycolicibacterium chubuense (strain NBB4)</name>
    <name type="common">Mycobacterium chubuense</name>
    <dbReference type="NCBI Taxonomy" id="710421"/>
    <lineage>
        <taxon>Bacteria</taxon>
        <taxon>Bacillati</taxon>
        <taxon>Actinomycetota</taxon>
        <taxon>Actinomycetes</taxon>
        <taxon>Mycobacteriales</taxon>
        <taxon>Mycobacteriaceae</taxon>
        <taxon>Mycolicibacterium</taxon>
    </lineage>
</organism>
<dbReference type="AlphaFoldDB" id="I4BJH2"/>
<dbReference type="Proteomes" id="UP000006057">
    <property type="component" value="Chromosome"/>
</dbReference>
<feature type="region of interest" description="Disordered" evidence="1">
    <location>
        <begin position="56"/>
        <end position="83"/>
    </location>
</feature>